<name>A0ABT0UA34_9BACT</name>
<dbReference type="InterPro" id="IPR036465">
    <property type="entry name" value="vWFA_dom_sf"/>
</dbReference>
<dbReference type="Gene3D" id="3.40.50.410">
    <property type="entry name" value="von Willebrand factor, type A domain"/>
    <property type="match status" value="1"/>
</dbReference>
<dbReference type="PROSITE" id="PS50234">
    <property type="entry name" value="VWFA"/>
    <property type="match status" value="1"/>
</dbReference>
<reference evidence="2 3" key="1">
    <citation type="journal article" date="2022" name="Syst. Appl. Microbiol.">
        <title>Rhodopirellula aestuarii sp. nov., a novel member of the genus Rhodopirellula isolated from brackish sediments collected in the Tagus River estuary, Portugal.</title>
        <authorList>
            <person name="Vitorino I.R."/>
            <person name="Klimek D."/>
            <person name="Calusinska M."/>
            <person name="Lobo-da-Cunha A."/>
            <person name="Vasconcelos V."/>
            <person name="Lage O.M."/>
        </authorList>
    </citation>
    <scope>NUCLEOTIDE SEQUENCE [LARGE SCALE GENOMIC DNA]</scope>
    <source>
        <strain evidence="2 3">ICT_H3.1</strain>
    </source>
</reference>
<comment type="caution">
    <text evidence="2">The sequence shown here is derived from an EMBL/GenBank/DDBJ whole genome shotgun (WGS) entry which is preliminary data.</text>
</comment>
<keyword evidence="3" id="KW-1185">Reference proteome</keyword>
<feature type="domain" description="VWFA" evidence="1">
    <location>
        <begin position="139"/>
        <end position="362"/>
    </location>
</feature>
<proteinExistence type="predicted"/>
<dbReference type="Pfam" id="PF00092">
    <property type="entry name" value="VWA"/>
    <property type="match status" value="1"/>
</dbReference>
<dbReference type="InterPro" id="IPR028087">
    <property type="entry name" value="Tad_N"/>
</dbReference>
<dbReference type="Pfam" id="PF13400">
    <property type="entry name" value="Tad"/>
    <property type="match status" value="1"/>
</dbReference>
<dbReference type="SMART" id="SM00327">
    <property type="entry name" value="VWA"/>
    <property type="match status" value="1"/>
</dbReference>
<evidence type="ECO:0000259" key="1">
    <source>
        <dbReference type="PROSITE" id="PS50234"/>
    </source>
</evidence>
<sequence>MTGMLVIMIGMAAFAVDLTRMQLVRSQMQSAVDAAALAGSMQLRDDPKDVDAAKAAAEKFIHLNNVGFFGDVASDAIQVETGTWDSDTSTFVATTEGPCSVRVFATKSNELFSFAQIFGHLAFSMPGQSIASVPTSPLDIIMVLDLSGSMSSDGRIEALRAASPEFVTTIENAGKDDRIGVMCYGAEIGSYPYGNIYTQSPASLFPDPDEASTDWAGILEAEMTDNFAALRGGALSSSSLQSNKYGGGTPIGAAIRDGAHYLDANNRQDAKGRDLQKLMVLMSDGYANKPEEKSNDYALQMAKYAASLEIQIYTISLGDDADTELMSSIASKTGGRYFEVTGSDSELTAGLKRAYRGIANDINRVILVK</sequence>
<evidence type="ECO:0000313" key="2">
    <source>
        <dbReference type="EMBL" id="MCM2373730.1"/>
    </source>
</evidence>
<dbReference type="EMBL" id="JAMQBK010000065">
    <property type="protein sequence ID" value="MCM2373730.1"/>
    <property type="molecule type" value="Genomic_DNA"/>
</dbReference>
<organism evidence="2 3">
    <name type="scientific">Aporhodopirellula aestuarii</name>
    <dbReference type="NCBI Taxonomy" id="2950107"/>
    <lineage>
        <taxon>Bacteria</taxon>
        <taxon>Pseudomonadati</taxon>
        <taxon>Planctomycetota</taxon>
        <taxon>Planctomycetia</taxon>
        <taxon>Pirellulales</taxon>
        <taxon>Pirellulaceae</taxon>
        <taxon>Aporhodopirellula</taxon>
    </lineage>
</organism>
<protein>
    <submittedName>
        <fullName evidence="2">VWA domain-containing protein</fullName>
    </submittedName>
</protein>
<dbReference type="CDD" id="cd00198">
    <property type="entry name" value="vWFA"/>
    <property type="match status" value="1"/>
</dbReference>
<gene>
    <name evidence="2" type="ORF">NB063_24205</name>
</gene>
<accession>A0ABT0UA34</accession>
<dbReference type="Proteomes" id="UP001202961">
    <property type="component" value="Unassembled WGS sequence"/>
</dbReference>
<dbReference type="InterPro" id="IPR002035">
    <property type="entry name" value="VWF_A"/>
</dbReference>
<evidence type="ECO:0000313" key="3">
    <source>
        <dbReference type="Proteomes" id="UP001202961"/>
    </source>
</evidence>
<dbReference type="SUPFAM" id="SSF53300">
    <property type="entry name" value="vWA-like"/>
    <property type="match status" value="1"/>
</dbReference>